<dbReference type="AlphaFoldDB" id="A0A1X0NZT1"/>
<feature type="transmembrane region" description="Helical" evidence="6">
    <location>
        <begin position="142"/>
        <end position="163"/>
    </location>
</feature>
<feature type="transmembrane region" description="Helical" evidence="6">
    <location>
        <begin position="208"/>
        <end position="229"/>
    </location>
</feature>
<dbReference type="Gene3D" id="1.20.1250.20">
    <property type="entry name" value="MFS general substrate transporter like domains"/>
    <property type="match status" value="1"/>
</dbReference>
<feature type="transmembrane region" description="Helical" evidence="6">
    <location>
        <begin position="326"/>
        <end position="349"/>
    </location>
</feature>
<gene>
    <name evidence="7" type="ORF">TM35_000092540</name>
</gene>
<feature type="transmembrane region" description="Helical" evidence="6">
    <location>
        <begin position="235"/>
        <end position="255"/>
    </location>
</feature>
<feature type="transmembrane region" description="Helical" evidence="6">
    <location>
        <begin position="756"/>
        <end position="777"/>
    </location>
</feature>
<dbReference type="GO" id="GO:0022857">
    <property type="term" value="F:transmembrane transporter activity"/>
    <property type="evidence" value="ECO:0007669"/>
    <property type="project" value="InterPro"/>
</dbReference>
<accession>A0A1X0NZT1</accession>
<evidence type="ECO:0000313" key="7">
    <source>
        <dbReference type="EMBL" id="ORC90204.1"/>
    </source>
</evidence>
<dbReference type="OrthoDB" id="410267at2759"/>
<dbReference type="Pfam" id="PF07690">
    <property type="entry name" value="MFS_1"/>
    <property type="match status" value="1"/>
</dbReference>
<reference evidence="7 8" key="1">
    <citation type="submission" date="2017-03" db="EMBL/GenBank/DDBJ databases">
        <title>An alternative strategy for trypanosome survival in the mammalian bloodstream revealed through genome and transcriptome analysis of the ubiquitous bovine parasite Trypanosoma (Megatrypanum) theileri.</title>
        <authorList>
            <person name="Kelly S."/>
            <person name="Ivens A."/>
            <person name="Mott A."/>
            <person name="O'Neill E."/>
            <person name="Emms D."/>
            <person name="Macleod O."/>
            <person name="Voorheis P."/>
            <person name="Matthews J."/>
            <person name="Matthews K."/>
            <person name="Carrington M."/>
        </authorList>
    </citation>
    <scope>NUCLEOTIDE SEQUENCE [LARGE SCALE GENOMIC DNA]</scope>
    <source>
        <strain evidence="7">Edinburgh</strain>
    </source>
</reference>
<evidence type="ECO:0000256" key="5">
    <source>
        <dbReference type="SAM" id="MobiDB-lite"/>
    </source>
</evidence>
<comment type="caution">
    <text evidence="7">The sequence shown here is derived from an EMBL/GenBank/DDBJ whole genome shotgun (WGS) entry which is preliminary data.</text>
</comment>
<feature type="transmembrane region" description="Helical" evidence="6">
    <location>
        <begin position="175"/>
        <end position="196"/>
    </location>
</feature>
<dbReference type="EMBL" id="NBCO01000009">
    <property type="protein sequence ID" value="ORC90204.1"/>
    <property type="molecule type" value="Genomic_DNA"/>
</dbReference>
<dbReference type="SUPFAM" id="SSF103473">
    <property type="entry name" value="MFS general substrate transporter"/>
    <property type="match status" value="2"/>
</dbReference>
<evidence type="ECO:0000256" key="3">
    <source>
        <dbReference type="ARBA" id="ARBA00022989"/>
    </source>
</evidence>
<feature type="transmembrane region" description="Helical" evidence="6">
    <location>
        <begin position="114"/>
        <end position="135"/>
    </location>
</feature>
<feature type="compositionally biased region" description="Basic and acidic residues" evidence="5">
    <location>
        <begin position="397"/>
        <end position="407"/>
    </location>
</feature>
<keyword evidence="2 6" id="KW-0812">Transmembrane</keyword>
<dbReference type="Proteomes" id="UP000192257">
    <property type="component" value="Unassembled WGS sequence"/>
</dbReference>
<feature type="transmembrane region" description="Helical" evidence="6">
    <location>
        <begin position="79"/>
        <end position="102"/>
    </location>
</feature>
<dbReference type="GeneID" id="39984273"/>
<evidence type="ECO:0008006" key="9">
    <source>
        <dbReference type="Google" id="ProtNLM"/>
    </source>
</evidence>
<dbReference type="GO" id="GO:0016020">
    <property type="term" value="C:membrane"/>
    <property type="evidence" value="ECO:0007669"/>
    <property type="project" value="UniProtKB-SubCell"/>
</dbReference>
<keyword evidence="8" id="KW-1185">Reference proteome</keyword>
<dbReference type="InterPro" id="IPR036259">
    <property type="entry name" value="MFS_trans_sf"/>
</dbReference>
<evidence type="ECO:0000313" key="8">
    <source>
        <dbReference type="Proteomes" id="UP000192257"/>
    </source>
</evidence>
<evidence type="ECO:0000256" key="2">
    <source>
        <dbReference type="ARBA" id="ARBA00022692"/>
    </source>
</evidence>
<keyword evidence="4 6" id="KW-0472">Membrane</keyword>
<feature type="region of interest" description="Disordered" evidence="5">
    <location>
        <begin position="800"/>
        <end position="830"/>
    </location>
</feature>
<name>A0A1X0NZT1_9TRYP</name>
<feature type="compositionally biased region" description="Basic and acidic residues" evidence="5">
    <location>
        <begin position="814"/>
        <end position="830"/>
    </location>
</feature>
<organism evidence="7 8">
    <name type="scientific">Trypanosoma theileri</name>
    <dbReference type="NCBI Taxonomy" id="67003"/>
    <lineage>
        <taxon>Eukaryota</taxon>
        <taxon>Discoba</taxon>
        <taxon>Euglenozoa</taxon>
        <taxon>Kinetoplastea</taxon>
        <taxon>Metakinetoplastina</taxon>
        <taxon>Trypanosomatida</taxon>
        <taxon>Trypanosomatidae</taxon>
        <taxon>Trypanosoma</taxon>
    </lineage>
</organism>
<evidence type="ECO:0000256" key="1">
    <source>
        <dbReference type="ARBA" id="ARBA00004141"/>
    </source>
</evidence>
<evidence type="ECO:0000256" key="4">
    <source>
        <dbReference type="ARBA" id="ARBA00023136"/>
    </source>
</evidence>
<feature type="transmembrane region" description="Helical" evidence="6">
    <location>
        <begin position="564"/>
        <end position="585"/>
    </location>
</feature>
<dbReference type="RefSeq" id="XP_028884270.1">
    <property type="nucleotide sequence ID" value="XM_029024493.1"/>
</dbReference>
<comment type="subcellular location">
    <subcellularLocation>
        <location evidence="1">Membrane</location>
        <topology evidence="1">Multi-pass membrane protein</topology>
    </subcellularLocation>
</comment>
<feature type="compositionally biased region" description="Polar residues" evidence="5">
    <location>
        <begin position="411"/>
        <end position="422"/>
    </location>
</feature>
<protein>
    <recommendedName>
        <fullName evidence="9">Nodulin-like domain-containing protein</fullName>
    </recommendedName>
</protein>
<proteinExistence type="predicted"/>
<feature type="region of interest" description="Disordered" evidence="5">
    <location>
        <begin position="373"/>
        <end position="432"/>
    </location>
</feature>
<sequence>MDESTHTHNPPARLRVSFARRGSEAVASSFITTPSQRITSANADEENREATHDQSHLGGGSPVILIDPKKINDFWRFRAIFFGMLLMINTSTQGLFSIFGLYMQRTHGYDIPTMVDIITCGTTFGLFVFPFGALYEFIGPKIVIALATAITALSHLLFALTFGGHIDASKARFCIYFALMNWGCYAFEVVALPAVLGFTPRNRAQPTGLMNTFTGLGPSVFTTIFRAFFNDRYDHLMYFLMAIVLGFGATAVVFLDNAPYVITRVEEKHISLRERLSRQLIRNRFMSQLLPKRRLQILAGIMVLLNIYLTVQSIAVAYTIDTMTKSRYIGIAVGAIVIVLSLLVIVIPLHCLDGPTAQDQLVLERAREREQELMERRKKRHLRGGNTGETEPTTLEISHEPFGRDADGESPESTSSNILQQEENQDKGNMINHNRNVLRSLTAVEVVEERMTAKSEVEYQPVDPNVNLIETDEVLPVEEIGQSDSANALQQWLYNASVVRSTVDPEALSAHGGNAPEAAELEVITREVSTYDHPHVETITVCNEVFVTPVYETTFLESLTYIDLWLLFYTTFVIWGIGLTMTTTWNISIMVGSRFEGLDTKTTTLFATIASVSTAFGRVSVGSYEMMLPFLGERLGVSLPATVAYPLPSILMTLALIFYLSFPGNYSLLVVYLLAPIAYGFSTSMTIYVIGIIFKRDIGMHYGFCFLGAALGMAALYRGLLFGVYDKHKLVVPPGFLPPTLQGVCRGNVCMRTTLIVYLVLAVTSIGSSVLLHYRYWRLVHGKLKYRRVITHLVKKGLRRGRPQKVRPSQQQQEEEKEKEERDIDRNENA</sequence>
<feature type="transmembrane region" description="Helical" evidence="6">
    <location>
        <begin position="605"/>
        <end position="624"/>
    </location>
</feature>
<feature type="region of interest" description="Disordered" evidence="5">
    <location>
        <begin position="37"/>
        <end position="56"/>
    </location>
</feature>
<feature type="transmembrane region" description="Helical" evidence="6">
    <location>
        <begin position="702"/>
        <end position="725"/>
    </location>
</feature>
<feature type="transmembrane region" description="Helical" evidence="6">
    <location>
        <begin position="666"/>
        <end position="690"/>
    </location>
</feature>
<dbReference type="VEuPathDB" id="TriTrypDB:TM35_000092540"/>
<keyword evidence="3 6" id="KW-1133">Transmembrane helix</keyword>
<dbReference type="PANTHER" id="PTHR21576:SF157">
    <property type="entry name" value="NODULIN-LIKE DOMAIN-CONTAINING PROTEIN"/>
    <property type="match status" value="1"/>
</dbReference>
<feature type="transmembrane region" description="Helical" evidence="6">
    <location>
        <begin position="636"/>
        <end position="660"/>
    </location>
</feature>
<evidence type="ECO:0000256" key="6">
    <source>
        <dbReference type="SAM" id="Phobius"/>
    </source>
</evidence>
<feature type="transmembrane region" description="Helical" evidence="6">
    <location>
        <begin position="295"/>
        <end position="320"/>
    </location>
</feature>
<dbReference type="InterPro" id="IPR011701">
    <property type="entry name" value="MFS"/>
</dbReference>
<dbReference type="PANTHER" id="PTHR21576">
    <property type="entry name" value="UNCHARACTERIZED NODULIN-LIKE PROTEIN"/>
    <property type="match status" value="1"/>
</dbReference>